<keyword evidence="2" id="KW-0255">Endonuclease</keyword>
<proteinExistence type="predicted"/>
<dbReference type="InterPro" id="IPR016071">
    <property type="entry name" value="Staphylococal_nuclease_OB-fold"/>
</dbReference>
<dbReference type="GO" id="GO:0004519">
    <property type="term" value="F:endonuclease activity"/>
    <property type="evidence" value="ECO:0007669"/>
    <property type="project" value="UniProtKB-KW"/>
</dbReference>
<keyword evidence="3" id="KW-0378">Hydrolase</keyword>
<dbReference type="PANTHER" id="PTHR12302">
    <property type="entry name" value="EBNA2 BINDING PROTEIN P100"/>
    <property type="match status" value="1"/>
</dbReference>
<gene>
    <name evidence="5" type="ORF">IQ235_07890</name>
</gene>
<dbReference type="SMART" id="SM00318">
    <property type="entry name" value="SNc"/>
    <property type="match status" value="1"/>
</dbReference>
<sequence length="194" mass="21598">MTNKLLGAAPVLIAIALIGHSVIRGRAESEPRIIQTVEVRGDWEAAGYPARVVPGSVYDGDTIRVKSDRPELAKYANDKGEIKVRFACIDAPEKQQRHGIMARDTLRSILAAGEVTVDPVDVDRYGRVVAELWNDDGLVQSNMVVAGAAFPYEDYKENCKNWDAVSYSGQLAKKQRLGVWASGVPEYPWEWRRR</sequence>
<accession>A0A928VUR0</accession>
<dbReference type="PANTHER" id="PTHR12302:SF3">
    <property type="entry name" value="SERINE_THREONINE-PROTEIN KINASE 31"/>
    <property type="match status" value="1"/>
</dbReference>
<comment type="caution">
    <text evidence="5">The sequence shown here is derived from an EMBL/GenBank/DDBJ whole genome shotgun (WGS) entry which is preliminary data.</text>
</comment>
<dbReference type="SUPFAM" id="SSF50199">
    <property type="entry name" value="Staphylococcal nuclease"/>
    <property type="match status" value="1"/>
</dbReference>
<feature type="domain" description="TNase-like" evidence="4">
    <location>
        <begin position="57"/>
        <end position="182"/>
    </location>
</feature>
<organism evidence="5 6">
    <name type="scientific">Zarconia navalis LEGE 11467</name>
    <dbReference type="NCBI Taxonomy" id="1828826"/>
    <lineage>
        <taxon>Bacteria</taxon>
        <taxon>Bacillati</taxon>
        <taxon>Cyanobacteriota</taxon>
        <taxon>Cyanophyceae</taxon>
        <taxon>Oscillatoriophycideae</taxon>
        <taxon>Oscillatoriales</taxon>
        <taxon>Oscillatoriales incertae sedis</taxon>
        <taxon>Zarconia</taxon>
        <taxon>Zarconia navalis</taxon>
    </lineage>
</organism>
<dbReference type="PROSITE" id="PS50830">
    <property type="entry name" value="TNASE_3"/>
    <property type="match status" value="1"/>
</dbReference>
<evidence type="ECO:0000256" key="3">
    <source>
        <dbReference type="ARBA" id="ARBA00022801"/>
    </source>
</evidence>
<dbReference type="InterPro" id="IPR035437">
    <property type="entry name" value="SNase_OB-fold_sf"/>
</dbReference>
<keyword evidence="6" id="KW-1185">Reference proteome</keyword>
<reference evidence="5" key="1">
    <citation type="submission" date="2020-10" db="EMBL/GenBank/DDBJ databases">
        <authorList>
            <person name="Castelo-Branco R."/>
            <person name="Eusebio N."/>
            <person name="Adriana R."/>
            <person name="Vieira A."/>
            <person name="Brugerolle De Fraissinette N."/>
            <person name="Rezende De Castro R."/>
            <person name="Schneider M.P."/>
            <person name="Vasconcelos V."/>
            <person name="Leao P.N."/>
        </authorList>
    </citation>
    <scope>NUCLEOTIDE SEQUENCE</scope>
    <source>
        <strain evidence="5">LEGE 11467</strain>
    </source>
</reference>
<evidence type="ECO:0000313" key="6">
    <source>
        <dbReference type="Proteomes" id="UP000621799"/>
    </source>
</evidence>
<dbReference type="Proteomes" id="UP000621799">
    <property type="component" value="Unassembled WGS sequence"/>
</dbReference>
<name>A0A928VUR0_9CYAN</name>
<dbReference type="Pfam" id="PF00565">
    <property type="entry name" value="SNase"/>
    <property type="match status" value="1"/>
</dbReference>
<dbReference type="RefSeq" id="WP_264320943.1">
    <property type="nucleotide sequence ID" value="NZ_JADEXN010000110.1"/>
</dbReference>
<evidence type="ECO:0000256" key="1">
    <source>
        <dbReference type="ARBA" id="ARBA00022722"/>
    </source>
</evidence>
<evidence type="ECO:0000259" key="4">
    <source>
        <dbReference type="PROSITE" id="PS50830"/>
    </source>
</evidence>
<evidence type="ECO:0000313" key="5">
    <source>
        <dbReference type="EMBL" id="MBE9040699.1"/>
    </source>
</evidence>
<protein>
    <submittedName>
        <fullName evidence="5">Thermonuclease family protein</fullName>
    </submittedName>
</protein>
<dbReference type="Gene3D" id="2.40.50.90">
    <property type="match status" value="1"/>
</dbReference>
<dbReference type="GO" id="GO:0016787">
    <property type="term" value="F:hydrolase activity"/>
    <property type="evidence" value="ECO:0007669"/>
    <property type="project" value="UniProtKB-KW"/>
</dbReference>
<dbReference type="AlphaFoldDB" id="A0A928VUR0"/>
<evidence type="ECO:0000256" key="2">
    <source>
        <dbReference type="ARBA" id="ARBA00022759"/>
    </source>
</evidence>
<keyword evidence="1" id="KW-0540">Nuclease</keyword>
<dbReference type="EMBL" id="JADEXN010000110">
    <property type="protein sequence ID" value="MBE9040699.1"/>
    <property type="molecule type" value="Genomic_DNA"/>
</dbReference>